<dbReference type="GO" id="GO:0046025">
    <property type="term" value="F:precorrin-6Y C5,15-methyltransferase (decarboxylating) activity"/>
    <property type="evidence" value="ECO:0007669"/>
    <property type="project" value="UniProtKB-EC"/>
</dbReference>
<feature type="domain" description="Tetrapyrrole methylase" evidence="7">
    <location>
        <begin position="1"/>
        <end position="165"/>
    </location>
</feature>
<evidence type="ECO:0000256" key="5">
    <source>
        <dbReference type="ARBA" id="ARBA00022691"/>
    </source>
</evidence>
<gene>
    <name evidence="8" type="ORF">QF035_007912</name>
</gene>
<evidence type="ECO:0000256" key="3">
    <source>
        <dbReference type="ARBA" id="ARBA00022603"/>
    </source>
</evidence>
<evidence type="ECO:0000313" key="9">
    <source>
        <dbReference type="Proteomes" id="UP001230328"/>
    </source>
</evidence>
<keyword evidence="2" id="KW-0169">Cobalamin biosynthesis</keyword>
<keyword evidence="9" id="KW-1185">Reference proteome</keyword>
<dbReference type="InterPro" id="IPR014776">
    <property type="entry name" value="4pyrrole_Mease_sub2"/>
</dbReference>
<accession>A0ABU0T3E6</accession>
<comment type="pathway">
    <text evidence="1">Cofactor biosynthesis; adenosylcobalamin biosynthesis.</text>
</comment>
<evidence type="ECO:0000256" key="4">
    <source>
        <dbReference type="ARBA" id="ARBA00022679"/>
    </source>
</evidence>
<organism evidence="8 9">
    <name type="scientific">Streptomyces umbrinus</name>
    <dbReference type="NCBI Taxonomy" id="67370"/>
    <lineage>
        <taxon>Bacteria</taxon>
        <taxon>Bacillati</taxon>
        <taxon>Actinomycetota</taxon>
        <taxon>Actinomycetes</taxon>
        <taxon>Kitasatosporales</taxon>
        <taxon>Streptomycetaceae</taxon>
        <taxon>Streptomyces</taxon>
        <taxon>Streptomyces phaeochromogenes group</taxon>
    </lineage>
</organism>
<dbReference type="Gene3D" id="3.40.50.150">
    <property type="entry name" value="Vaccinia Virus protein VP39"/>
    <property type="match status" value="1"/>
</dbReference>
<dbReference type="InterPro" id="IPR000878">
    <property type="entry name" value="4pyrrol_Mease"/>
</dbReference>
<dbReference type="InterPro" id="IPR014008">
    <property type="entry name" value="Cbl_synth_MTase_CbiT"/>
</dbReference>
<feature type="compositionally biased region" description="Basic and acidic residues" evidence="6">
    <location>
        <begin position="281"/>
        <end position="290"/>
    </location>
</feature>
<evidence type="ECO:0000256" key="1">
    <source>
        <dbReference type="ARBA" id="ARBA00004953"/>
    </source>
</evidence>
<protein>
    <submittedName>
        <fullName evidence="8">Precorrin-6Y C5,15-methyltransferase (Decarboxylating)</fullName>
        <ecNumber evidence="8">2.1.1.132</ecNumber>
        <ecNumber evidence="8">2.1.1.196</ecNumber>
        <ecNumber evidence="8">2.1.1.289</ecNumber>
    </submittedName>
</protein>
<sequence length="522" mass="51613">MITVVGTGTGAPLPPDAGAALTEAGLVVGGRRHLAAATTMPDTAERVVLGPLAPALDAIERFLGKPEDQGRVVVLASGDPGFFGIVRALAERFGAERLEVHPGVSSVATAFARIGLTWDDAVVVSAHGRDLRTAVNVCRAHPKVAVLTGPGSGPAELGAALRSSGRVLVVASALGAGADSSAGTGTGSGSEVASDSGMASGSGSGAASASNAGATSGTDSTPGSGTGSASTSNAGATSGTGSGTGTRSGTGSAPAPAPGTGTTPGSGSTPHSDAGSVTHSGEQERVERVTPAEAAARDWGPVVNVVLCLDESRVLSPVRTIAGPPSGPAQWALEEGEFTHRDSMITKFEVRALALARLGPRLGEHVWDIGAGSGSVAVECARLGAAVTAVEKTLDGVERVRANAAAHGVDVTAVHGAAPTVLSDLPDPDAVFIGGGGRELPAIVTACARRARRSVVVAMAALDRVPAVRDALVAAGLDCDGVLLQSSRLAPLPGDVTRLAATNPVFLLWGVRPMARSEGVAH</sequence>
<dbReference type="Proteomes" id="UP001230328">
    <property type="component" value="Unassembled WGS sequence"/>
</dbReference>
<dbReference type="InterPro" id="IPR050714">
    <property type="entry name" value="Cobalamin_biosynth_MTase"/>
</dbReference>
<dbReference type="RefSeq" id="WP_307525932.1">
    <property type="nucleotide sequence ID" value="NZ_JAUSZI010000002.1"/>
</dbReference>
<dbReference type="SUPFAM" id="SSF53335">
    <property type="entry name" value="S-adenosyl-L-methionine-dependent methyltransferases"/>
    <property type="match status" value="1"/>
</dbReference>
<dbReference type="InterPro" id="IPR014777">
    <property type="entry name" value="4pyrrole_Mease_sub1"/>
</dbReference>
<evidence type="ECO:0000256" key="2">
    <source>
        <dbReference type="ARBA" id="ARBA00022573"/>
    </source>
</evidence>
<keyword evidence="4 8" id="KW-0808">Transferase</keyword>
<dbReference type="PANTHER" id="PTHR43182:SF1">
    <property type="entry name" value="COBALT-PRECORRIN-7 C(5)-METHYLTRANSFERASE"/>
    <property type="match status" value="1"/>
</dbReference>
<dbReference type="SUPFAM" id="SSF53790">
    <property type="entry name" value="Tetrapyrrole methylase"/>
    <property type="match status" value="1"/>
</dbReference>
<dbReference type="InterPro" id="IPR012818">
    <property type="entry name" value="CbiE"/>
</dbReference>
<dbReference type="Pfam" id="PF00590">
    <property type="entry name" value="TP_methylase"/>
    <property type="match status" value="1"/>
</dbReference>
<evidence type="ECO:0000313" key="8">
    <source>
        <dbReference type="EMBL" id="MDQ1030330.1"/>
    </source>
</evidence>
<dbReference type="NCBIfam" id="TIGR02467">
    <property type="entry name" value="CbiE"/>
    <property type="match status" value="1"/>
</dbReference>
<dbReference type="EC" id="2.1.1.132" evidence="8"/>
<feature type="compositionally biased region" description="Gly residues" evidence="6">
    <location>
        <begin position="238"/>
        <end position="248"/>
    </location>
</feature>
<dbReference type="Gene3D" id="3.40.1010.10">
    <property type="entry name" value="Cobalt-precorrin-4 Transmethylase, Domain 1"/>
    <property type="match status" value="1"/>
</dbReference>
<reference evidence="8 9" key="1">
    <citation type="submission" date="2023-07" db="EMBL/GenBank/DDBJ databases">
        <title>Comparative genomics of wheat-associated soil bacteria to identify genetic determinants of phenazine resistance.</title>
        <authorList>
            <person name="Mouncey N."/>
        </authorList>
    </citation>
    <scope>NUCLEOTIDE SEQUENCE [LARGE SCALE GENOMIC DNA]</scope>
    <source>
        <strain evidence="8 9">V2I4</strain>
    </source>
</reference>
<keyword evidence="3 8" id="KW-0489">Methyltransferase</keyword>
<dbReference type="EC" id="2.1.1.289" evidence="8"/>
<evidence type="ECO:0000256" key="6">
    <source>
        <dbReference type="SAM" id="MobiDB-lite"/>
    </source>
</evidence>
<dbReference type="PANTHER" id="PTHR43182">
    <property type="entry name" value="COBALT-PRECORRIN-6B C(15)-METHYLTRANSFERASE (DECARBOXYLATING)"/>
    <property type="match status" value="1"/>
</dbReference>
<dbReference type="EC" id="2.1.1.196" evidence="8"/>
<keyword evidence="5" id="KW-0949">S-adenosyl-L-methionine</keyword>
<dbReference type="EMBL" id="JAUSZI010000002">
    <property type="protein sequence ID" value="MDQ1030330.1"/>
    <property type="molecule type" value="Genomic_DNA"/>
</dbReference>
<dbReference type="Gene3D" id="3.30.950.10">
    <property type="entry name" value="Methyltransferase, Cobalt-precorrin-4 Transmethylase, Domain 2"/>
    <property type="match status" value="1"/>
</dbReference>
<dbReference type="CDD" id="cd11644">
    <property type="entry name" value="Precorrin-6Y-MT"/>
    <property type="match status" value="1"/>
</dbReference>
<dbReference type="NCBIfam" id="TIGR02469">
    <property type="entry name" value="CbiT"/>
    <property type="match status" value="1"/>
</dbReference>
<feature type="compositionally biased region" description="Low complexity" evidence="6">
    <location>
        <begin position="249"/>
        <end position="270"/>
    </location>
</feature>
<dbReference type="InterPro" id="IPR029063">
    <property type="entry name" value="SAM-dependent_MTases_sf"/>
</dbReference>
<proteinExistence type="predicted"/>
<comment type="caution">
    <text evidence="8">The sequence shown here is derived from an EMBL/GenBank/DDBJ whole genome shotgun (WGS) entry which is preliminary data.</text>
</comment>
<name>A0ABU0T3E6_9ACTN</name>
<feature type="region of interest" description="Disordered" evidence="6">
    <location>
        <begin position="178"/>
        <end position="293"/>
    </location>
</feature>
<feature type="compositionally biased region" description="Low complexity" evidence="6">
    <location>
        <begin position="178"/>
        <end position="237"/>
    </location>
</feature>
<dbReference type="InterPro" id="IPR035996">
    <property type="entry name" value="4pyrrol_Methylase_sf"/>
</dbReference>
<dbReference type="GO" id="GO:0032259">
    <property type="term" value="P:methylation"/>
    <property type="evidence" value="ECO:0007669"/>
    <property type="project" value="UniProtKB-KW"/>
</dbReference>
<evidence type="ECO:0000259" key="7">
    <source>
        <dbReference type="Pfam" id="PF00590"/>
    </source>
</evidence>